<name>A0AA46TGH8_9ACTN</name>
<dbReference type="PANTHER" id="PTHR16263:SF4">
    <property type="entry name" value="TETRATRICOPEPTIDE REPEAT PROTEIN 38"/>
    <property type="match status" value="1"/>
</dbReference>
<protein>
    <recommendedName>
        <fullName evidence="2">Tetratricopeptide repeat protein 38</fullName>
    </recommendedName>
</protein>
<accession>A0AA46TGH8</accession>
<keyword evidence="4" id="KW-0802">TPR repeat</keyword>
<comment type="similarity">
    <text evidence="1">Belongs to the TTC38 family.</text>
</comment>
<keyword evidence="6" id="KW-1185">Reference proteome</keyword>
<dbReference type="AlphaFoldDB" id="A0AA46TGH8"/>
<evidence type="ECO:0000256" key="1">
    <source>
        <dbReference type="ARBA" id="ARBA00005857"/>
    </source>
</evidence>
<dbReference type="KEGG" id="sgrg:L0C25_20560"/>
<evidence type="ECO:0000313" key="6">
    <source>
        <dbReference type="Proteomes" id="UP001164390"/>
    </source>
</evidence>
<dbReference type="InterPro" id="IPR033891">
    <property type="entry name" value="TTC38"/>
</dbReference>
<evidence type="ECO:0000313" key="5">
    <source>
        <dbReference type="EMBL" id="UYM04891.1"/>
    </source>
</evidence>
<proteinExistence type="inferred from homology"/>
<gene>
    <name evidence="5" type="ORF">L0C25_20560</name>
</gene>
<reference evidence="5" key="1">
    <citation type="submission" date="2022-01" db="EMBL/GenBank/DDBJ databases">
        <title>Nocardioidaceae gen. sp. A5X3R13.</title>
        <authorList>
            <person name="Lopez Marin M.A."/>
            <person name="Uhlik O."/>
        </authorList>
    </citation>
    <scope>NUCLEOTIDE SEQUENCE</scope>
    <source>
        <strain evidence="5">A5X3R13</strain>
    </source>
</reference>
<dbReference type="EMBL" id="CP094970">
    <property type="protein sequence ID" value="UYM04891.1"/>
    <property type="molecule type" value="Genomic_DNA"/>
</dbReference>
<evidence type="ECO:0000256" key="3">
    <source>
        <dbReference type="ARBA" id="ARBA00022737"/>
    </source>
</evidence>
<dbReference type="InterPro" id="IPR011990">
    <property type="entry name" value="TPR-like_helical_dom_sf"/>
</dbReference>
<dbReference type="Gene3D" id="1.25.40.10">
    <property type="entry name" value="Tetratricopeptide repeat domain"/>
    <property type="match status" value="1"/>
</dbReference>
<keyword evidence="3" id="KW-0677">Repeat</keyword>
<dbReference type="RefSeq" id="WP_271633654.1">
    <property type="nucleotide sequence ID" value="NZ_CP094970.1"/>
</dbReference>
<evidence type="ECO:0000256" key="4">
    <source>
        <dbReference type="ARBA" id="ARBA00022803"/>
    </source>
</evidence>
<sequence length="437" mass="47219">MPVDTSSLTARSAMPVDLYGLRLTTSPEAATHYNDGLRALLAVRRGGVEAVAASIAMDPTFALGHATLALMGHELGANVNLPARVASALRHARRSSERERSHVHAVVSHLQGDSDPLIAHVRAYPRDALLLSVAVPTIAFSGVTAVPAQAWQIVEDAAPAYGDDWWFSGLLGFVRQEQGRFDEAMDLACRSLRENPGAGHSVHARAHVHYETGDHDAGLAWITDWIDTSGPDADNLAHFSWHAALHELSNGDLLAVRRRFESELAPPRVTGCRALVDSASLLWRWSLTPGADAIPDARTVLDEVSDRDLFEPDTPFLAMHAALGLCAAGDEDGLGRLRQRCAAHDDRVQREVASTLCEALLSLRQGAYDAAADRLGGIATTAWRLGGSDAQREVIEDTRIAALIAAGRNAEAAAMLDTRLDRRHARRDQLWRGGLRS</sequence>
<evidence type="ECO:0000256" key="2">
    <source>
        <dbReference type="ARBA" id="ARBA00019992"/>
    </source>
</evidence>
<dbReference type="PANTHER" id="PTHR16263">
    <property type="entry name" value="TETRATRICOPEPTIDE REPEAT PROTEIN 38"/>
    <property type="match status" value="1"/>
</dbReference>
<dbReference type="SUPFAM" id="SSF48452">
    <property type="entry name" value="TPR-like"/>
    <property type="match status" value="1"/>
</dbReference>
<dbReference type="Proteomes" id="UP001164390">
    <property type="component" value="Chromosome"/>
</dbReference>
<organism evidence="5 6">
    <name type="scientific">Solicola gregarius</name>
    <dbReference type="NCBI Taxonomy" id="2908642"/>
    <lineage>
        <taxon>Bacteria</taxon>
        <taxon>Bacillati</taxon>
        <taxon>Actinomycetota</taxon>
        <taxon>Actinomycetes</taxon>
        <taxon>Propionibacteriales</taxon>
        <taxon>Nocardioidaceae</taxon>
        <taxon>Solicola</taxon>
    </lineage>
</organism>